<comment type="caution">
    <text evidence="1">The sequence shown here is derived from an EMBL/GenBank/DDBJ whole genome shotgun (WGS) entry which is preliminary data.</text>
</comment>
<evidence type="ECO:0000313" key="2">
    <source>
        <dbReference type="Proteomes" id="UP001597083"/>
    </source>
</evidence>
<name>A0ABW3CAH8_9ACTN</name>
<evidence type="ECO:0000313" key="1">
    <source>
        <dbReference type="EMBL" id="MFD0851515.1"/>
    </source>
</evidence>
<organism evidence="1 2">
    <name type="scientific">Actinomadura adrarensis</name>
    <dbReference type="NCBI Taxonomy" id="1819600"/>
    <lineage>
        <taxon>Bacteria</taxon>
        <taxon>Bacillati</taxon>
        <taxon>Actinomycetota</taxon>
        <taxon>Actinomycetes</taxon>
        <taxon>Streptosporangiales</taxon>
        <taxon>Thermomonosporaceae</taxon>
        <taxon>Actinomadura</taxon>
    </lineage>
</organism>
<accession>A0ABW3CAH8</accession>
<gene>
    <name evidence="1" type="ORF">ACFQ07_04755</name>
</gene>
<dbReference type="Proteomes" id="UP001597083">
    <property type="component" value="Unassembled WGS sequence"/>
</dbReference>
<dbReference type="EMBL" id="JBHTIR010000542">
    <property type="protein sequence ID" value="MFD0851515.1"/>
    <property type="molecule type" value="Genomic_DNA"/>
</dbReference>
<protein>
    <submittedName>
        <fullName evidence="1">Uncharacterized protein</fullName>
    </submittedName>
</protein>
<sequence>SVEAVDGRLVLRDLASAPIADLPVEELVSIQWVRRSSQNTTEVVGPVDPEAFAPYAAARY</sequence>
<feature type="non-terminal residue" evidence="1">
    <location>
        <position position="1"/>
    </location>
</feature>
<proteinExistence type="predicted"/>
<reference evidence="2" key="1">
    <citation type="journal article" date="2019" name="Int. J. Syst. Evol. Microbiol.">
        <title>The Global Catalogue of Microorganisms (GCM) 10K type strain sequencing project: providing services to taxonomists for standard genome sequencing and annotation.</title>
        <authorList>
            <consortium name="The Broad Institute Genomics Platform"/>
            <consortium name="The Broad Institute Genome Sequencing Center for Infectious Disease"/>
            <person name="Wu L."/>
            <person name="Ma J."/>
        </authorList>
    </citation>
    <scope>NUCLEOTIDE SEQUENCE [LARGE SCALE GENOMIC DNA]</scope>
    <source>
        <strain evidence="2">JCM 31696</strain>
    </source>
</reference>
<keyword evidence="2" id="KW-1185">Reference proteome</keyword>